<dbReference type="InterPro" id="IPR041462">
    <property type="entry name" value="Bact_A2M_MG6"/>
</dbReference>
<evidence type="ECO:0000313" key="3">
    <source>
        <dbReference type="EMBL" id="RLY60712.1"/>
    </source>
</evidence>
<dbReference type="Pfam" id="PF07703">
    <property type="entry name" value="A2M_BRD"/>
    <property type="match status" value="1"/>
</dbReference>
<feature type="domain" description="Alpha-2-macroglobulin" evidence="2">
    <location>
        <begin position="417"/>
        <end position="506"/>
    </location>
</feature>
<feature type="non-terminal residue" evidence="3">
    <location>
        <position position="1"/>
    </location>
</feature>
<dbReference type="Pfam" id="PF17973">
    <property type="entry name" value="bMG10"/>
    <property type="match status" value="1"/>
</dbReference>
<dbReference type="Pfam" id="PF21765">
    <property type="entry name" value="CUB_A2MG"/>
    <property type="match status" value="1"/>
</dbReference>
<dbReference type="EMBL" id="RDDM01000005">
    <property type="protein sequence ID" value="RLY60712.1"/>
    <property type="molecule type" value="Genomic_DNA"/>
</dbReference>
<comment type="caution">
    <text evidence="3">The sequence shown here is derived from an EMBL/GenBank/DDBJ whole genome shotgun (WGS) entry which is preliminary data.</text>
</comment>
<dbReference type="PANTHER" id="PTHR40094">
    <property type="entry name" value="ALPHA-2-MACROGLOBULIN HOMOLOG"/>
    <property type="match status" value="1"/>
</dbReference>
<dbReference type="InterPro" id="IPR001599">
    <property type="entry name" value="Macroglobln_a2"/>
</dbReference>
<dbReference type="InterPro" id="IPR041246">
    <property type="entry name" value="Bact_MG10"/>
</dbReference>
<dbReference type="GO" id="GO:0005615">
    <property type="term" value="C:extracellular space"/>
    <property type="evidence" value="ECO:0007669"/>
    <property type="project" value="InterPro"/>
</dbReference>
<reference evidence="3 4" key="1">
    <citation type="submission" date="2018-10" db="EMBL/GenBank/DDBJ databases">
        <title>Comparison of Escherichia coli isolates recovered from retail chicken and from chicken fecal samples by antimicrobial susceptibility test and whole genome sequencing.</title>
        <authorList>
            <person name="Tang B."/>
            <person name="Ma Y."/>
            <person name="He X."/>
            <person name="Cao L."/>
            <person name="Xia X."/>
            <person name="Yang H."/>
        </authorList>
    </citation>
    <scope>NUCLEOTIDE SEQUENCE [LARGE SCALE GENOMIC DNA]</scope>
    <source>
        <strain evidence="3 4">CMJH98b</strain>
    </source>
</reference>
<dbReference type="GO" id="GO:0004866">
    <property type="term" value="F:endopeptidase inhibitor activity"/>
    <property type="evidence" value="ECO:0007669"/>
    <property type="project" value="InterPro"/>
</dbReference>
<name>A0A3L9IK05_ECOLX</name>
<dbReference type="Pfam" id="PF00207">
    <property type="entry name" value="A2M"/>
    <property type="match status" value="1"/>
</dbReference>
<dbReference type="Gene3D" id="1.50.10.20">
    <property type="match status" value="1"/>
</dbReference>
<dbReference type="Proteomes" id="UP000281340">
    <property type="component" value="Unassembled WGS sequence"/>
</dbReference>
<gene>
    <name evidence="3" type="ORF">EAI46_01530</name>
</gene>
<dbReference type="SMART" id="SM01419">
    <property type="entry name" value="Thiol-ester_cl"/>
    <property type="match status" value="1"/>
</dbReference>
<dbReference type="CDD" id="cd02891">
    <property type="entry name" value="A2M_like"/>
    <property type="match status" value="1"/>
</dbReference>
<dbReference type="SMART" id="SM01360">
    <property type="entry name" value="A2M"/>
    <property type="match status" value="1"/>
</dbReference>
<dbReference type="InterPro" id="IPR011626">
    <property type="entry name" value="Alpha-macroglobulin_TED"/>
</dbReference>
<dbReference type="InterPro" id="IPR008930">
    <property type="entry name" value="Terpenoid_cyclase/PrenylTrfase"/>
</dbReference>
<dbReference type="InterPro" id="IPR049122">
    <property type="entry name" value="A2MG_CUB"/>
</dbReference>
<dbReference type="InterPro" id="IPR047565">
    <property type="entry name" value="Alpha-macroglob_thiol-ester_cl"/>
</dbReference>
<sequence length="1102" mass="120979">LSRTLDEVQLTLDDKGRGEVSTESQWKETHSPLQVIFQGSLLESGGRPVTRRAEQAIWPADALPGIRPQFASKSVYDYRTDSTVKQPIVDEGSNAAFDIVYSDAQGVKKAVSGLQVRLIRERRDYYWNWSEDEGWQSQFDQKDLIENEQTLDLKADETGKVSFPVEWGAYRLEVKAPNEAVSSVRFWAGYSWQDNSDGSGAVRPDRVTLKLDKASYRPGDTIKLHIAAPTAGKGYAMVESSEGPLWWQEIDVRAQGLDLTIPVDKTWNRHDLYLSTLVVRPGDKSRSATPKRAVGVLHLPLGDENRRLDLALETPAKMRPNQPLTVKIKASTKNGEKPKQVNVLVSAVDSGVLNITDYVTPDPWQAFFGQKRYGADIYDIYGQVIEGQGRLAALRFGGDGDELKRGGKPPVNHVNIVAQQALPVTLNEQGEGSVTLPIGDFNGELRVMAQAWTADDFGSNESKVIVAAPVIAELNMPRFMASGDTSRLTLDITNLTDKPQKLNVALTASGLLELVSDSPAAVELAPGVRTTLFIPVRALPGYGDGEIQATISGLALPDETVADQQKQWKIGVRPAFPAQTVNYGTALQPGETWAIPADGLQNFSPVTLEGQLLLSGKPPLNIARYIKELKAYPYGCLEQTASGLFPSLYTNAAQLQALGIKGDSDEKRRASVDIGISRLLQMQRDNGGFALWDKNGDEEYWLTAYVMDFLVRAGEQGYSVPTDAINRGNERLLRYLQDPGMMSIPYADNLKASKFAVQSYAALVLARQQKAPLGALREIWEHRADAASGLPLLQLGVALKTMGDATRGEEAIVLALKTPRNSDERIWLGDYGSPLRDNALMLSLLEENKLLPDEQYTLLNTLSQQAFGERWLSTQESNALFLAARTIQDLPGKWQAQTSFSAEPLTGEKTLNSNLNSDQLATLQVRNSGDQPLWLRMDASGYPQSAPLPANNVLQIERHILGTDGKSKSLDSLRSGDLVLVWLQVKASNSVPDALVVDLLPAGLELENQNLANGSASLEQSGGEVQNLLNQMQQASIKHIEFRDDRFVAAVAVDEYQPVTLVYLARAVTPGTYQVPQPMVESMYVPQWRATGAAEDLLIVRP</sequence>
<dbReference type="AlphaFoldDB" id="A0A3L9IK05"/>
<dbReference type="InterPro" id="IPR011625">
    <property type="entry name" value="A2M_N_BRD"/>
</dbReference>
<dbReference type="Pfam" id="PF07678">
    <property type="entry name" value="TED_complement"/>
    <property type="match status" value="1"/>
</dbReference>
<organism evidence="3 4">
    <name type="scientific">Escherichia coli</name>
    <dbReference type="NCBI Taxonomy" id="562"/>
    <lineage>
        <taxon>Bacteria</taxon>
        <taxon>Pseudomonadati</taxon>
        <taxon>Pseudomonadota</taxon>
        <taxon>Gammaproteobacteria</taxon>
        <taxon>Enterobacterales</taxon>
        <taxon>Enterobacteriaceae</taxon>
        <taxon>Escherichia</taxon>
    </lineage>
</organism>
<dbReference type="SUPFAM" id="SSF48239">
    <property type="entry name" value="Terpenoid cyclases/Protein prenyltransferases"/>
    <property type="match status" value="1"/>
</dbReference>
<dbReference type="InterPro" id="IPR041203">
    <property type="entry name" value="Bact_A2M_MG5"/>
</dbReference>
<dbReference type="SMART" id="SM01359">
    <property type="entry name" value="A2M_N_2"/>
    <property type="match status" value="1"/>
</dbReference>
<evidence type="ECO:0000259" key="2">
    <source>
        <dbReference type="SMART" id="SM01360"/>
    </source>
</evidence>
<accession>A0A3L9IK05</accession>
<feature type="domain" description="Alpha-2-macroglobulin bait region" evidence="1">
    <location>
        <begin position="207"/>
        <end position="355"/>
    </location>
</feature>
<dbReference type="PANTHER" id="PTHR40094:SF1">
    <property type="entry name" value="UBIQUITIN DOMAIN-CONTAINING PROTEIN"/>
    <property type="match status" value="1"/>
</dbReference>
<protein>
    <submittedName>
        <fullName evidence="3">Alpha-2-macroglobulin family protein</fullName>
    </submittedName>
</protein>
<dbReference type="InterPro" id="IPR051802">
    <property type="entry name" value="YfhM-like"/>
</dbReference>
<dbReference type="Pfam" id="PF17962">
    <property type="entry name" value="bMG6"/>
    <property type="match status" value="1"/>
</dbReference>
<proteinExistence type="predicted"/>
<dbReference type="Pfam" id="PF17972">
    <property type="entry name" value="bMG5"/>
    <property type="match status" value="1"/>
</dbReference>
<evidence type="ECO:0000313" key="4">
    <source>
        <dbReference type="Proteomes" id="UP000281340"/>
    </source>
</evidence>
<evidence type="ECO:0000259" key="1">
    <source>
        <dbReference type="SMART" id="SM01359"/>
    </source>
</evidence>